<dbReference type="Proteomes" id="UP001235939">
    <property type="component" value="Chromosome 20"/>
</dbReference>
<dbReference type="InterPro" id="IPR024743">
    <property type="entry name" value="Dynein_HC_stalk"/>
</dbReference>
<feature type="compositionally biased region" description="Pro residues" evidence="2">
    <location>
        <begin position="81"/>
        <end position="93"/>
    </location>
</feature>
<dbReference type="PANTHER" id="PTHR45703">
    <property type="entry name" value="DYNEIN HEAVY CHAIN"/>
    <property type="match status" value="1"/>
</dbReference>
<gene>
    <name evidence="4" type="ORF">LAZ67_20000741</name>
</gene>
<keyword evidence="5" id="KW-1185">Reference proteome</keyword>
<sequence length="968" mass="107202">MNMCPELCDIQPCGWCSPGQLCPTLGQWVCQLARLLRVPSCHAVLVSPPGCESNVTSLVQLSSRLAGAAYLNLTLPSPDLLVPPPPVPSPPDQTSPTKTSRKTWRKKRATRKSPKRTATIEDKAGGTPLLEKLEKSFSDLSTDSNLLQKVVQAVYRAGLGGGPVVLYLEVQSDSPQLDWLESLVVHGAGALAWLASQSQQQALHSLTGPPALSGPRLFHRVAANLSVVLHVSSHMIESLRSSHPGFFSGSSCHLTVPHWTTEDWATVLVDLMLQDGMWVQDKEGPYEDLPTLMPGWNLPYLLSRVHAVVVRSGGIGPPGTPLLDRLLHWCRHFYHHLSHNYQKDLIGQDWDFVRMPLKKKTCHIGSKAVHIYFLCAVIGHTQLAVEEESRLGLQQLTVLETLACRLEGQVVLCQDEATRRSRKSREANLKLAASQDHYDKLVADTETVSARLAAAMAARLHKTEHIQRSLQTAEPEYAAAVRHLTMVLPPRLEEIRSYRVPPPAVARVIRALCVVFGRPQRWEHGRQLVGVDKLALSLPQLDRGLPGTPATLLVQLDPYVRDPAFTPEAVGLASEAAAALCAWILAVHSYLLTKDSLSNDYDGLEEVCQQVRDLEAELEHLRSLVQAMQEEVDGLRQCAGELDDEYMAAQTELAAQEASLAEVLDLRNALDSRRSLWTSDLIDCQNLQLVVPGNAILLAATLTYCPTLDSRRTTDLLLSWRTTLSCSLPRSSSRDPAESPTEEIDPDYLLRPEKLEQVLLSETKSLLFRSYLPLQDPLLRRQAALLSEYIYSSEFHLLLLDPLSMGTELVLHVSQVHRHSVLEGLSRCSPLDLGSSIYTLEAYLKDNLDHTDPSMEEDDTVLVVEGADLPPEGAAAPDIVVVKCQSVEADLLSRIFRTFPSAQVVLSVQAALSDLGDPCEERPKSVTTPETIQKLHNRMLDDNRARGNIRRKEAEHLAQRIRDLFIIK</sequence>
<dbReference type="EMBL" id="CP092882">
    <property type="protein sequence ID" value="UYV81310.1"/>
    <property type="molecule type" value="Genomic_DNA"/>
</dbReference>
<feature type="region of interest" description="Disordered" evidence="2">
    <location>
        <begin position="81"/>
        <end position="125"/>
    </location>
</feature>
<dbReference type="Gene3D" id="1.20.920.20">
    <property type="match status" value="1"/>
</dbReference>
<evidence type="ECO:0000313" key="4">
    <source>
        <dbReference type="EMBL" id="UYV81310.1"/>
    </source>
</evidence>
<proteinExistence type="predicted"/>
<protein>
    <submittedName>
        <fullName evidence="4">DNHD1</fullName>
    </submittedName>
</protein>
<dbReference type="InterPro" id="IPR026983">
    <property type="entry name" value="DHC"/>
</dbReference>
<organism evidence="4 5">
    <name type="scientific">Cordylochernes scorpioides</name>
    <dbReference type="NCBI Taxonomy" id="51811"/>
    <lineage>
        <taxon>Eukaryota</taxon>
        <taxon>Metazoa</taxon>
        <taxon>Ecdysozoa</taxon>
        <taxon>Arthropoda</taxon>
        <taxon>Chelicerata</taxon>
        <taxon>Arachnida</taxon>
        <taxon>Pseudoscorpiones</taxon>
        <taxon>Cheliferoidea</taxon>
        <taxon>Chernetidae</taxon>
        <taxon>Cordylochernes</taxon>
    </lineage>
</organism>
<feature type="coiled-coil region" evidence="1">
    <location>
        <begin position="594"/>
        <end position="645"/>
    </location>
</feature>
<evidence type="ECO:0000259" key="3">
    <source>
        <dbReference type="Pfam" id="PF12777"/>
    </source>
</evidence>
<evidence type="ECO:0000313" key="5">
    <source>
        <dbReference type="Proteomes" id="UP001235939"/>
    </source>
</evidence>
<dbReference type="SUPFAM" id="SSF46966">
    <property type="entry name" value="Spectrin repeat"/>
    <property type="match status" value="1"/>
</dbReference>
<evidence type="ECO:0000256" key="1">
    <source>
        <dbReference type="SAM" id="Coils"/>
    </source>
</evidence>
<feature type="domain" description="Dynein heavy chain coiled coil stalk" evidence="3">
    <location>
        <begin position="439"/>
        <end position="709"/>
    </location>
</feature>
<accession>A0ABY6LJE5</accession>
<dbReference type="Pfam" id="PF12777">
    <property type="entry name" value="MT"/>
    <property type="match status" value="1"/>
</dbReference>
<feature type="compositionally biased region" description="Basic residues" evidence="2">
    <location>
        <begin position="99"/>
        <end position="115"/>
    </location>
</feature>
<dbReference type="PANTHER" id="PTHR45703:SF36">
    <property type="entry name" value="DYNEIN HEAVY CHAIN, CYTOPLASMIC"/>
    <property type="match status" value="1"/>
</dbReference>
<name>A0ABY6LJE5_9ARAC</name>
<evidence type="ECO:0000256" key="2">
    <source>
        <dbReference type="SAM" id="MobiDB-lite"/>
    </source>
</evidence>
<keyword evidence="1" id="KW-0175">Coiled coil</keyword>
<reference evidence="4 5" key="1">
    <citation type="submission" date="2022-01" db="EMBL/GenBank/DDBJ databases">
        <title>A chromosomal length assembly of Cordylochernes scorpioides.</title>
        <authorList>
            <person name="Zeh D."/>
            <person name="Zeh J."/>
        </authorList>
    </citation>
    <scope>NUCLEOTIDE SEQUENCE [LARGE SCALE GENOMIC DNA]</scope>
    <source>
        <strain evidence="4">IN4F17</strain>
        <tissue evidence="4">Whole Body</tissue>
    </source>
</reference>